<sequence length="101" mass="11994">MVMIPVGNRTSHCFRIWCFAEIYVRMVITTIVLINLQDTLSVNQLRFIASLFFVWAWRPLYLSLKSLYSTWRDAKHRAESDALQEYYERKCVLALEGENDK</sequence>
<comment type="caution">
    <text evidence="2">The sequence shown here is derived from an EMBL/GenBank/DDBJ whole genome shotgun (WGS) entry which is preliminary data.</text>
</comment>
<keyword evidence="1" id="KW-0812">Transmembrane</keyword>
<dbReference type="EMBL" id="BARS01002578">
    <property type="protein sequence ID" value="GAF69596.1"/>
    <property type="molecule type" value="Genomic_DNA"/>
</dbReference>
<accession>X0S2Z8</accession>
<evidence type="ECO:0000256" key="1">
    <source>
        <dbReference type="SAM" id="Phobius"/>
    </source>
</evidence>
<reference evidence="2" key="1">
    <citation type="journal article" date="2014" name="Front. Microbiol.">
        <title>High frequency of phylogenetically diverse reductive dehalogenase-homologous genes in deep subseafloor sedimentary metagenomes.</title>
        <authorList>
            <person name="Kawai M."/>
            <person name="Futagami T."/>
            <person name="Toyoda A."/>
            <person name="Takaki Y."/>
            <person name="Nishi S."/>
            <person name="Hori S."/>
            <person name="Arai W."/>
            <person name="Tsubouchi T."/>
            <person name="Morono Y."/>
            <person name="Uchiyama I."/>
            <person name="Ito T."/>
            <person name="Fujiyama A."/>
            <person name="Inagaki F."/>
            <person name="Takami H."/>
        </authorList>
    </citation>
    <scope>NUCLEOTIDE SEQUENCE</scope>
    <source>
        <strain evidence="2">Expedition CK06-06</strain>
    </source>
</reference>
<feature type="transmembrane region" description="Helical" evidence="1">
    <location>
        <begin position="47"/>
        <end position="68"/>
    </location>
</feature>
<dbReference type="AlphaFoldDB" id="X0S2Z8"/>
<protein>
    <submittedName>
        <fullName evidence="2">Uncharacterized protein</fullName>
    </submittedName>
</protein>
<gene>
    <name evidence="2" type="ORF">S01H1_04934</name>
</gene>
<name>X0S2Z8_9ZZZZ</name>
<organism evidence="2">
    <name type="scientific">marine sediment metagenome</name>
    <dbReference type="NCBI Taxonomy" id="412755"/>
    <lineage>
        <taxon>unclassified sequences</taxon>
        <taxon>metagenomes</taxon>
        <taxon>ecological metagenomes</taxon>
    </lineage>
</organism>
<keyword evidence="1" id="KW-0472">Membrane</keyword>
<feature type="transmembrane region" description="Helical" evidence="1">
    <location>
        <begin position="12"/>
        <end position="35"/>
    </location>
</feature>
<proteinExistence type="predicted"/>
<evidence type="ECO:0000313" key="2">
    <source>
        <dbReference type="EMBL" id="GAF69596.1"/>
    </source>
</evidence>
<keyword evidence="1" id="KW-1133">Transmembrane helix</keyword>